<evidence type="ECO:0000313" key="2">
    <source>
        <dbReference type="Proteomes" id="UP000021210"/>
    </source>
</evidence>
<reference evidence="1 2" key="1">
    <citation type="submission" date="2013-12" db="EMBL/GenBank/DDBJ databases">
        <authorList>
            <person name="Zelazny A."/>
            <person name="Olivier K."/>
            <person name="Holland S."/>
            <person name="Lenaerts A."/>
            <person name="Ordway D."/>
            <person name="DeGroote M.A."/>
            <person name="Parker T."/>
            <person name="Sizemore C."/>
            <person name="Tallon L.J."/>
            <person name="Sadzewicz L.K."/>
            <person name="Sengamalay N."/>
            <person name="Fraser C.M."/>
            <person name="Hine E."/>
            <person name="Shefchek K.A."/>
            <person name="Das S.P."/>
            <person name="Tettelin H."/>
        </authorList>
    </citation>
    <scope>NUCLEOTIDE SEQUENCE [LARGE SCALE GENOMIC DNA]</scope>
    <source>
        <strain evidence="1 2">1948</strain>
    </source>
</reference>
<protein>
    <submittedName>
        <fullName evidence="1">Uncharacterized protein</fullName>
    </submittedName>
</protein>
<dbReference type="EMBL" id="JAOH01000002">
    <property type="protein sequence ID" value="EUA63990.1"/>
    <property type="molecule type" value="Genomic_DNA"/>
</dbReference>
<evidence type="ECO:0000313" key="1">
    <source>
        <dbReference type="EMBL" id="EUA63990.1"/>
    </source>
</evidence>
<name>A0A829QN10_9MYCO</name>
<dbReference type="AlphaFoldDB" id="A0A829QN10"/>
<sequence>MKNERDDDWAAELVKRVGKAMKDARNGRSATWLSDRTAELGYRVPATVISKLDSGHRGSVLGVAELVVLAAALDMPPVALLYPALPDGEVDLLPGEPVRSLNAVEWFSGHTPRSGIGSAGAIDPSRMDAELSNLRRLQLSRNRETMQKTIRTAMSSERISQEFVEGGATDANPQAIRSLIEIYQERMERMESEMSARGWNLDA</sequence>
<dbReference type="Proteomes" id="UP000021210">
    <property type="component" value="Unassembled WGS sequence"/>
</dbReference>
<organism evidence="1 2">
    <name type="scientific">Mycobacteroides abscessus 1948</name>
    <dbReference type="NCBI Taxonomy" id="1299323"/>
    <lineage>
        <taxon>Bacteria</taxon>
        <taxon>Bacillati</taxon>
        <taxon>Actinomycetota</taxon>
        <taxon>Actinomycetes</taxon>
        <taxon>Mycobacteriales</taxon>
        <taxon>Mycobacteriaceae</taxon>
        <taxon>Mycobacteroides</taxon>
        <taxon>Mycobacteroides abscessus</taxon>
    </lineage>
</organism>
<accession>A0A829QN10</accession>
<proteinExistence type="predicted"/>
<gene>
    <name evidence="1" type="ORF">I542_4155</name>
</gene>
<comment type="caution">
    <text evidence="1">The sequence shown here is derived from an EMBL/GenBank/DDBJ whole genome shotgun (WGS) entry which is preliminary data.</text>
</comment>